<keyword evidence="4" id="KW-0566">Pantothenate biosynthesis</keyword>
<accession>A0A5B8U5D0</accession>
<dbReference type="NCBIfam" id="TIGR00745">
    <property type="entry name" value="apbA_panE"/>
    <property type="match status" value="1"/>
</dbReference>
<reference evidence="7 8" key="1">
    <citation type="journal article" date="2018" name="J. Microbiol.">
        <title>Baekduia soli gen. nov., sp. nov., a novel bacterium isolated from the soil of Baekdu Mountain and proposal of a novel family name, Baekduiaceae fam. nov.</title>
        <authorList>
            <person name="An D.S."/>
            <person name="Siddiqi M.Z."/>
            <person name="Kim K.H."/>
            <person name="Yu H.S."/>
            <person name="Im W.T."/>
        </authorList>
    </citation>
    <scope>NUCLEOTIDE SEQUENCE [LARGE SCALE GENOMIC DNA]</scope>
    <source>
        <strain evidence="7 8">BR7-21</strain>
    </source>
</reference>
<dbReference type="GO" id="GO:0008677">
    <property type="term" value="F:2-dehydropantoate 2-reductase activity"/>
    <property type="evidence" value="ECO:0007669"/>
    <property type="project" value="UniProtKB-EC"/>
</dbReference>
<dbReference type="Pfam" id="PF02558">
    <property type="entry name" value="ApbA"/>
    <property type="match status" value="1"/>
</dbReference>
<sequence>MRIVVVGAGGVGGYFGGRLAAAGADVTFVARGAHLAAMRRDGLRIESSQGDLTVAPVQAVGTVDDAGPADVVIVAVKLWDTAAVAPALRPLAEQGAGILSLQNGVQKDDELRRHVPAESVMGGVCFIAASIARPGVIVHHGAMQRVVFGEYGGARSARAEALLAACAAAGVEAEISSAIEREIWEKFVFLVGLSGTTAMAQTSIGPIREDPVLRATLHDAMGEVVAVGRASGVPLPPDFAHDRLVFCDTLPPTMSSSMAGDLERGTRLELPWLSGAVVDLGASLGVPTPVNASIVEALAPVVDGTRP</sequence>
<comment type="similarity">
    <text evidence="1 4">Belongs to the ketopantoate reductase family.</text>
</comment>
<evidence type="ECO:0000256" key="1">
    <source>
        <dbReference type="ARBA" id="ARBA00007870"/>
    </source>
</evidence>
<comment type="function">
    <text evidence="4">Catalyzes the NADPH-dependent reduction of ketopantoate into pantoic acid.</text>
</comment>
<dbReference type="EC" id="1.1.1.169" evidence="4"/>
<protein>
    <recommendedName>
        <fullName evidence="4">2-dehydropantoate 2-reductase</fullName>
        <ecNumber evidence="4">1.1.1.169</ecNumber>
    </recommendedName>
    <alternativeName>
        <fullName evidence="4">Ketopantoate reductase</fullName>
    </alternativeName>
</protein>
<dbReference type="GO" id="GO:0015940">
    <property type="term" value="P:pantothenate biosynthetic process"/>
    <property type="evidence" value="ECO:0007669"/>
    <property type="project" value="UniProtKB-UniPathway"/>
</dbReference>
<dbReference type="InterPro" id="IPR036291">
    <property type="entry name" value="NAD(P)-bd_dom_sf"/>
</dbReference>
<gene>
    <name evidence="7" type="ORF">FSW04_11900</name>
</gene>
<feature type="domain" description="Ketopantoate reductase C-terminal" evidence="6">
    <location>
        <begin position="179"/>
        <end position="299"/>
    </location>
</feature>
<keyword evidence="3 4" id="KW-0560">Oxidoreductase</keyword>
<dbReference type="UniPathway" id="UPA00028">
    <property type="reaction ID" value="UER00004"/>
</dbReference>
<dbReference type="KEGG" id="bsol:FSW04_11900"/>
<keyword evidence="8" id="KW-1185">Reference proteome</keyword>
<dbReference type="InterPro" id="IPR003710">
    <property type="entry name" value="ApbA"/>
</dbReference>
<comment type="pathway">
    <text evidence="4">Cofactor biosynthesis; (R)-pantothenate biosynthesis; (R)-pantoate from 3-methyl-2-oxobutanoate: step 2/2.</text>
</comment>
<dbReference type="InterPro" id="IPR051402">
    <property type="entry name" value="KPR-Related"/>
</dbReference>
<evidence type="ECO:0000256" key="4">
    <source>
        <dbReference type="RuleBase" id="RU362068"/>
    </source>
</evidence>
<dbReference type="Pfam" id="PF08546">
    <property type="entry name" value="ApbA_C"/>
    <property type="match status" value="1"/>
</dbReference>
<dbReference type="SUPFAM" id="SSF51735">
    <property type="entry name" value="NAD(P)-binding Rossmann-fold domains"/>
    <property type="match status" value="1"/>
</dbReference>
<dbReference type="RefSeq" id="WP_146919469.1">
    <property type="nucleotide sequence ID" value="NZ_CP042430.1"/>
</dbReference>
<proteinExistence type="inferred from homology"/>
<dbReference type="Proteomes" id="UP000321805">
    <property type="component" value="Chromosome"/>
</dbReference>
<dbReference type="InterPro" id="IPR013332">
    <property type="entry name" value="KPR_N"/>
</dbReference>
<comment type="catalytic activity">
    <reaction evidence="4">
        <text>(R)-pantoate + NADP(+) = 2-dehydropantoate + NADPH + H(+)</text>
        <dbReference type="Rhea" id="RHEA:16233"/>
        <dbReference type="ChEBI" id="CHEBI:11561"/>
        <dbReference type="ChEBI" id="CHEBI:15378"/>
        <dbReference type="ChEBI" id="CHEBI:15980"/>
        <dbReference type="ChEBI" id="CHEBI:57783"/>
        <dbReference type="ChEBI" id="CHEBI:58349"/>
        <dbReference type="EC" id="1.1.1.169"/>
    </reaction>
</comment>
<dbReference type="FunFam" id="1.10.1040.10:FF:000017">
    <property type="entry name" value="2-dehydropantoate 2-reductase"/>
    <property type="match status" value="1"/>
</dbReference>
<dbReference type="GO" id="GO:0005737">
    <property type="term" value="C:cytoplasm"/>
    <property type="evidence" value="ECO:0007669"/>
    <property type="project" value="TreeGrafter"/>
</dbReference>
<dbReference type="FunFam" id="3.40.50.720:FF:000307">
    <property type="entry name" value="2-dehydropantoate 2-reductase"/>
    <property type="match status" value="1"/>
</dbReference>
<evidence type="ECO:0000256" key="3">
    <source>
        <dbReference type="ARBA" id="ARBA00023002"/>
    </source>
</evidence>
<dbReference type="EMBL" id="CP042430">
    <property type="protein sequence ID" value="QEC48197.1"/>
    <property type="molecule type" value="Genomic_DNA"/>
</dbReference>
<dbReference type="PANTHER" id="PTHR21708:SF26">
    <property type="entry name" value="2-DEHYDROPANTOATE 2-REDUCTASE"/>
    <property type="match status" value="1"/>
</dbReference>
<dbReference type="InterPro" id="IPR013752">
    <property type="entry name" value="KPA_reductase"/>
</dbReference>
<dbReference type="PANTHER" id="PTHR21708">
    <property type="entry name" value="PROBABLE 2-DEHYDROPANTOATE 2-REDUCTASE"/>
    <property type="match status" value="1"/>
</dbReference>
<dbReference type="InterPro" id="IPR013328">
    <property type="entry name" value="6PGD_dom2"/>
</dbReference>
<evidence type="ECO:0000313" key="8">
    <source>
        <dbReference type="Proteomes" id="UP000321805"/>
    </source>
</evidence>
<dbReference type="AlphaFoldDB" id="A0A5B8U5D0"/>
<evidence type="ECO:0000256" key="2">
    <source>
        <dbReference type="ARBA" id="ARBA00022857"/>
    </source>
</evidence>
<dbReference type="InterPro" id="IPR008927">
    <property type="entry name" value="6-PGluconate_DH-like_C_sf"/>
</dbReference>
<dbReference type="Gene3D" id="3.40.50.720">
    <property type="entry name" value="NAD(P)-binding Rossmann-like Domain"/>
    <property type="match status" value="1"/>
</dbReference>
<dbReference type="OrthoDB" id="9793586at2"/>
<evidence type="ECO:0000259" key="5">
    <source>
        <dbReference type="Pfam" id="PF02558"/>
    </source>
</evidence>
<feature type="domain" description="Ketopantoate reductase N-terminal" evidence="5">
    <location>
        <begin position="3"/>
        <end position="151"/>
    </location>
</feature>
<dbReference type="Gene3D" id="1.10.1040.10">
    <property type="entry name" value="N-(1-d-carboxylethyl)-l-norvaline Dehydrogenase, domain 2"/>
    <property type="match status" value="1"/>
</dbReference>
<evidence type="ECO:0000259" key="6">
    <source>
        <dbReference type="Pfam" id="PF08546"/>
    </source>
</evidence>
<organism evidence="7 8">
    <name type="scientific">Baekduia soli</name>
    <dbReference type="NCBI Taxonomy" id="496014"/>
    <lineage>
        <taxon>Bacteria</taxon>
        <taxon>Bacillati</taxon>
        <taxon>Actinomycetota</taxon>
        <taxon>Thermoleophilia</taxon>
        <taxon>Solirubrobacterales</taxon>
        <taxon>Baekduiaceae</taxon>
        <taxon>Baekduia</taxon>
    </lineage>
</organism>
<dbReference type="SUPFAM" id="SSF48179">
    <property type="entry name" value="6-phosphogluconate dehydrogenase C-terminal domain-like"/>
    <property type="match status" value="1"/>
</dbReference>
<keyword evidence="2 4" id="KW-0521">NADP</keyword>
<name>A0A5B8U5D0_9ACTN</name>
<evidence type="ECO:0000313" key="7">
    <source>
        <dbReference type="EMBL" id="QEC48197.1"/>
    </source>
</evidence>